<dbReference type="Proteomes" id="UP000271162">
    <property type="component" value="Unassembled WGS sequence"/>
</dbReference>
<protein>
    <submittedName>
        <fullName evidence="4">Transposase</fullName>
    </submittedName>
</protein>
<reference evidence="2 3" key="2">
    <citation type="submission" date="2018-11" db="EMBL/GenBank/DDBJ databases">
        <authorList>
            <consortium name="Pathogen Informatics"/>
        </authorList>
    </citation>
    <scope>NUCLEOTIDE SEQUENCE [LARGE SCALE GENOMIC DNA]</scope>
</reference>
<evidence type="ECO:0000313" key="2">
    <source>
        <dbReference type="EMBL" id="VDL83015.1"/>
    </source>
</evidence>
<dbReference type="EMBL" id="UYSL01024049">
    <property type="protein sequence ID" value="VDL83015.1"/>
    <property type="molecule type" value="Genomic_DNA"/>
</dbReference>
<evidence type="ECO:0000313" key="4">
    <source>
        <dbReference type="WBParaSite" id="NBR_0001928501-mRNA-1"/>
    </source>
</evidence>
<feature type="region of interest" description="Disordered" evidence="1">
    <location>
        <begin position="71"/>
        <end position="95"/>
    </location>
</feature>
<keyword evidence="3" id="KW-1185">Reference proteome</keyword>
<reference evidence="4" key="1">
    <citation type="submission" date="2017-02" db="UniProtKB">
        <authorList>
            <consortium name="WormBaseParasite"/>
        </authorList>
    </citation>
    <scope>IDENTIFICATION</scope>
</reference>
<evidence type="ECO:0000256" key="1">
    <source>
        <dbReference type="SAM" id="MobiDB-lite"/>
    </source>
</evidence>
<evidence type="ECO:0000313" key="3">
    <source>
        <dbReference type="Proteomes" id="UP000271162"/>
    </source>
</evidence>
<name>A0A0N4YPW4_NIPBR</name>
<dbReference type="WBParaSite" id="NBR_0001928501-mRNA-1">
    <property type="protein sequence ID" value="NBR_0001928501-mRNA-1"/>
    <property type="gene ID" value="NBR_0001928501"/>
</dbReference>
<gene>
    <name evidence="2" type="ORF">NBR_LOCUS19286</name>
</gene>
<sequence length="95" mass="10703">MDILRRKKGTKREAHLAKSMGKDMGIDLIMFIRSGDSSIDLNEATLRVLDPNSDKECGLYLDDQRGTMTNDGWKARTDVPNQNASPNGYEKRINC</sequence>
<proteinExistence type="predicted"/>
<accession>A0A0N4YPW4</accession>
<organism evidence="4">
    <name type="scientific">Nippostrongylus brasiliensis</name>
    <name type="common">Rat hookworm</name>
    <dbReference type="NCBI Taxonomy" id="27835"/>
    <lineage>
        <taxon>Eukaryota</taxon>
        <taxon>Metazoa</taxon>
        <taxon>Ecdysozoa</taxon>
        <taxon>Nematoda</taxon>
        <taxon>Chromadorea</taxon>
        <taxon>Rhabditida</taxon>
        <taxon>Rhabditina</taxon>
        <taxon>Rhabditomorpha</taxon>
        <taxon>Strongyloidea</taxon>
        <taxon>Heligmosomidae</taxon>
        <taxon>Nippostrongylus</taxon>
    </lineage>
</organism>
<dbReference type="AlphaFoldDB" id="A0A0N4YPW4"/>